<evidence type="ECO:0000256" key="3">
    <source>
        <dbReference type="SAM" id="MobiDB-lite"/>
    </source>
</evidence>
<dbReference type="InterPro" id="IPR041916">
    <property type="entry name" value="Anti_sigma_zinc_sf"/>
</dbReference>
<dbReference type="Gene3D" id="1.10.10.1320">
    <property type="entry name" value="Anti-sigma factor, zinc-finger domain"/>
    <property type="match status" value="1"/>
</dbReference>
<gene>
    <name evidence="4" type="ORF">HCN08_26580</name>
</gene>
<feature type="region of interest" description="Disordered" evidence="3">
    <location>
        <begin position="1"/>
        <end position="80"/>
    </location>
</feature>
<feature type="compositionally biased region" description="Low complexity" evidence="3">
    <location>
        <begin position="64"/>
        <end position="76"/>
    </location>
</feature>
<feature type="compositionally biased region" description="Gly residues" evidence="3">
    <location>
        <begin position="11"/>
        <end position="20"/>
    </location>
</feature>
<keyword evidence="2" id="KW-0804">Transcription</keyword>
<reference evidence="4 5" key="1">
    <citation type="submission" date="2020-03" db="EMBL/GenBank/DDBJ databases">
        <title>WGS of actinomycetes isolated from Thailand.</title>
        <authorList>
            <person name="Thawai C."/>
        </authorList>
    </citation>
    <scope>NUCLEOTIDE SEQUENCE [LARGE SCALE GENOMIC DNA]</scope>
    <source>
        <strain evidence="4 5">PRB2-1</strain>
    </source>
</reference>
<accession>A0ABX0ZSQ1</accession>
<evidence type="ECO:0000313" key="5">
    <source>
        <dbReference type="Proteomes" id="UP000734511"/>
    </source>
</evidence>
<sequence length="465" mass="48438">MSGPAYSNGDGTHGGGGEGEGLPRVPQQRDQPGIPRAVPDPPPGPAELSEPSEPNGTAEPVHPAGPSAPAGRRPGGTFEEPAERLPLYDHATLKALLGAWALTACSRDESLAVEVHLTDCATCAEEALRLRDAVGLLHREESLDLDPLLRARVLEGCLGRRPARIPVPEWAGPYDAEAARLDALLRDLGDTYWQEPVELRWYDNGPVTRKATVGEVIAHLTAVDGLVAAALDVPGAAASDGLDLPADPTRRTEALWAARRAAAAGGAGAGTGAGPAAGLRDVWRAQSHTLLRTVSFAGAGAAGVGVDYGLRTLPLRTAFVDRAFACWIHAWDIAEAVAYPYDPPAPRNLNRIIDLAANLLPGAMAGRRRQGLASFPARLADAGAPGRSLVLRIEGAGGGDWCLPVDSPGTTASPEHAVAEVAMDGVEFCQLAAGHLEPERIAVGQQGDRAVIRDALFAAASLSRL</sequence>
<name>A0ABX0ZSQ1_9ACTN</name>
<evidence type="ECO:0000256" key="1">
    <source>
        <dbReference type="ARBA" id="ARBA00023015"/>
    </source>
</evidence>
<evidence type="ECO:0000313" key="4">
    <source>
        <dbReference type="EMBL" id="NJP46945.1"/>
    </source>
</evidence>
<dbReference type="EMBL" id="JAATEJ010000025">
    <property type="protein sequence ID" value="NJP46945.1"/>
    <property type="molecule type" value="Genomic_DNA"/>
</dbReference>
<comment type="caution">
    <text evidence="4">The sequence shown here is derived from an EMBL/GenBank/DDBJ whole genome shotgun (WGS) entry which is preliminary data.</text>
</comment>
<proteinExistence type="predicted"/>
<protein>
    <submittedName>
        <fullName evidence="4">MDMPI N domain containing protein</fullName>
    </submittedName>
</protein>
<evidence type="ECO:0000256" key="2">
    <source>
        <dbReference type="ARBA" id="ARBA00023163"/>
    </source>
</evidence>
<dbReference type="Proteomes" id="UP000734511">
    <property type="component" value="Unassembled WGS sequence"/>
</dbReference>
<keyword evidence="5" id="KW-1185">Reference proteome</keyword>
<dbReference type="InterPro" id="IPR034660">
    <property type="entry name" value="DinB/YfiT-like"/>
</dbReference>
<dbReference type="RefSeq" id="WP_167985785.1">
    <property type="nucleotide sequence ID" value="NZ_JAATEJ010000025.1"/>
</dbReference>
<organism evidence="4 5">
    <name type="scientific">Actinacidiphila epipremni</name>
    <dbReference type="NCBI Taxonomy" id="2053013"/>
    <lineage>
        <taxon>Bacteria</taxon>
        <taxon>Bacillati</taxon>
        <taxon>Actinomycetota</taxon>
        <taxon>Actinomycetes</taxon>
        <taxon>Kitasatosporales</taxon>
        <taxon>Streptomycetaceae</taxon>
        <taxon>Actinacidiphila</taxon>
    </lineage>
</organism>
<dbReference type="SUPFAM" id="SSF109854">
    <property type="entry name" value="DinB/YfiT-like putative metalloenzymes"/>
    <property type="match status" value="1"/>
</dbReference>
<keyword evidence="1" id="KW-0805">Transcription regulation</keyword>